<dbReference type="PRINTS" id="PR00039">
    <property type="entry name" value="HTHLYSR"/>
</dbReference>
<evidence type="ECO:0000256" key="3">
    <source>
        <dbReference type="ARBA" id="ARBA00023125"/>
    </source>
</evidence>
<reference evidence="6 7" key="1">
    <citation type="submission" date="2021-04" db="EMBL/GenBank/DDBJ databases">
        <title>Ruania sp. nov., isolated from sandy soil of mangrove forest.</title>
        <authorList>
            <person name="Ge X."/>
            <person name="Huang R."/>
            <person name="Liu W."/>
        </authorList>
    </citation>
    <scope>NUCLEOTIDE SEQUENCE [LARGE SCALE GENOMIC DNA]</scope>
    <source>
        <strain evidence="6 7">N2-46</strain>
    </source>
</reference>
<dbReference type="InterPro" id="IPR036390">
    <property type="entry name" value="WH_DNA-bd_sf"/>
</dbReference>
<dbReference type="InterPro" id="IPR000847">
    <property type="entry name" value="LysR_HTH_N"/>
</dbReference>
<dbReference type="InterPro" id="IPR036388">
    <property type="entry name" value="WH-like_DNA-bd_sf"/>
</dbReference>
<evidence type="ECO:0000259" key="5">
    <source>
        <dbReference type="PROSITE" id="PS50931"/>
    </source>
</evidence>
<dbReference type="RefSeq" id="WP_223403354.1">
    <property type="nucleotide sequence ID" value="NZ_JAGSHT010000004.1"/>
</dbReference>
<dbReference type="Pfam" id="PF03466">
    <property type="entry name" value="LysR_substrate"/>
    <property type="match status" value="1"/>
</dbReference>
<gene>
    <name evidence="6" type="ORF">KCQ71_04640</name>
</gene>
<evidence type="ECO:0000256" key="2">
    <source>
        <dbReference type="ARBA" id="ARBA00023015"/>
    </source>
</evidence>
<dbReference type="PANTHER" id="PTHR30346:SF0">
    <property type="entry name" value="HCA OPERON TRANSCRIPTIONAL ACTIVATOR HCAR"/>
    <property type="match status" value="1"/>
</dbReference>
<dbReference type="PANTHER" id="PTHR30346">
    <property type="entry name" value="TRANSCRIPTIONAL DUAL REGULATOR HCAR-RELATED"/>
    <property type="match status" value="1"/>
</dbReference>
<feature type="domain" description="HTH lysR-type" evidence="5">
    <location>
        <begin position="1"/>
        <end position="58"/>
    </location>
</feature>
<organism evidence="6 7">
    <name type="scientific">Occultella gossypii</name>
    <dbReference type="NCBI Taxonomy" id="2800820"/>
    <lineage>
        <taxon>Bacteria</taxon>
        <taxon>Bacillati</taxon>
        <taxon>Actinomycetota</taxon>
        <taxon>Actinomycetes</taxon>
        <taxon>Micrococcales</taxon>
        <taxon>Ruaniaceae</taxon>
        <taxon>Occultella</taxon>
    </lineage>
</organism>
<keyword evidence="7" id="KW-1185">Reference proteome</keyword>
<dbReference type="SUPFAM" id="SSF53850">
    <property type="entry name" value="Periplasmic binding protein-like II"/>
    <property type="match status" value="1"/>
</dbReference>
<evidence type="ECO:0000313" key="6">
    <source>
        <dbReference type="EMBL" id="MBZ2195427.1"/>
    </source>
</evidence>
<proteinExistence type="inferred from homology"/>
<evidence type="ECO:0000313" key="7">
    <source>
        <dbReference type="Proteomes" id="UP000826651"/>
    </source>
</evidence>
<keyword evidence="2" id="KW-0805">Transcription regulation</keyword>
<sequence>MELQQLQYFRAVADHLHFSRAAEALSTAQPHVSREIKRLEQELGAELFTRTTRRVALTQAGAALYDRTGVIFDELTRAAQVVRSVHEGSSGHVSVGFAGSTTYSWLPFLVKAYRQEFPGVELQIHTEMFTGEQVEALLDNQLDLGLLRPPFEADGVDSLEISSEPLILALPGDHALAGSEEPIHLERLRSERFVTYGGQGSVTQVAVLGACVRAGFVPTTVQTVFETHSVISLVSAGLGVALVPHSARHFTMQGVVFRPVADSTLELPLALAWRRATTNAAAMNFVQLARSLRDSPLAPRPA</sequence>
<dbReference type="InterPro" id="IPR005119">
    <property type="entry name" value="LysR_subst-bd"/>
</dbReference>
<dbReference type="Gene3D" id="3.40.190.10">
    <property type="entry name" value="Periplasmic binding protein-like II"/>
    <property type="match status" value="2"/>
</dbReference>
<evidence type="ECO:0000256" key="1">
    <source>
        <dbReference type="ARBA" id="ARBA00009437"/>
    </source>
</evidence>
<keyword evidence="4" id="KW-0804">Transcription</keyword>
<dbReference type="Proteomes" id="UP000826651">
    <property type="component" value="Unassembled WGS sequence"/>
</dbReference>
<comment type="caution">
    <text evidence="6">The sequence shown here is derived from an EMBL/GenBank/DDBJ whole genome shotgun (WGS) entry which is preliminary data.</text>
</comment>
<dbReference type="Pfam" id="PF00126">
    <property type="entry name" value="HTH_1"/>
    <property type="match status" value="1"/>
</dbReference>
<dbReference type="CDD" id="cd08414">
    <property type="entry name" value="PBP2_LTTR_aromatics_like"/>
    <property type="match status" value="1"/>
</dbReference>
<evidence type="ECO:0000256" key="4">
    <source>
        <dbReference type="ARBA" id="ARBA00023163"/>
    </source>
</evidence>
<protein>
    <submittedName>
        <fullName evidence="6">LysR family transcriptional regulator</fullName>
    </submittedName>
</protein>
<accession>A0ABS7S565</accession>
<dbReference type="Gene3D" id="1.10.10.10">
    <property type="entry name" value="Winged helix-like DNA-binding domain superfamily/Winged helix DNA-binding domain"/>
    <property type="match status" value="1"/>
</dbReference>
<keyword evidence="3" id="KW-0238">DNA-binding</keyword>
<name>A0ABS7S565_9MICO</name>
<dbReference type="PROSITE" id="PS50931">
    <property type="entry name" value="HTH_LYSR"/>
    <property type="match status" value="1"/>
</dbReference>
<dbReference type="EMBL" id="JAGSHT010000004">
    <property type="protein sequence ID" value="MBZ2195427.1"/>
    <property type="molecule type" value="Genomic_DNA"/>
</dbReference>
<comment type="similarity">
    <text evidence="1">Belongs to the LysR transcriptional regulatory family.</text>
</comment>
<dbReference type="SUPFAM" id="SSF46785">
    <property type="entry name" value="Winged helix' DNA-binding domain"/>
    <property type="match status" value="1"/>
</dbReference>